<dbReference type="EMBL" id="JBHSWN010000001">
    <property type="protein sequence ID" value="MFC6791735.1"/>
    <property type="molecule type" value="Genomic_DNA"/>
</dbReference>
<feature type="region of interest" description="Disordered" evidence="1">
    <location>
        <begin position="1"/>
        <end position="65"/>
    </location>
</feature>
<organism evidence="2 3">
    <name type="scientific">Methylobacterium komagatae</name>
    <dbReference type="NCBI Taxonomy" id="374425"/>
    <lineage>
        <taxon>Bacteria</taxon>
        <taxon>Pseudomonadati</taxon>
        <taxon>Pseudomonadota</taxon>
        <taxon>Alphaproteobacteria</taxon>
        <taxon>Hyphomicrobiales</taxon>
        <taxon>Methylobacteriaceae</taxon>
        <taxon>Methylobacterium</taxon>
    </lineage>
</organism>
<feature type="region of interest" description="Disordered" evidence="1">
    <location>
        <begin position="81"/>
        <end position="107"/>
    </location>
</feature>
<feature type="compositionally biased region" description="Basic and acidic residues" evidence="1">
    <location>
        <begin position="48"/>
        <end position="65"/>
    </location>
</feature>
<comment type="caution">
    <text evidence="2">The sequence shown here is derived from an EMBL/GenBank/DDBJ whole genome shotgun (WGS) entry which is preliminary data.</text>
</comment>
<feature type="compositionally biased region" description="Low complexity" evidence="1">
    <location>
        <begin position="90"/>
        <end position="107"/>
    </location>
</feature>
<proteinExistence type="predicted"/>
<keyword evidence="3" id="KW-1185">Reference proteome</keyword>
<accession>A0ABW2BNG3</accession>
<evidence type="ECO:0000313" key="3">
    <source>
        <dbReference type="Proteomes" id="UP001596292"/>
    </source>
</evidence>
<sequence length="238" mass="24415">MRLHGTHPGRDGMRGSGSLEDGRTFGGARTTGMAGVGPATFQCGTAGRSDEAATKPPVERSHEQGRMVRAGVLDGGACIARRKPAPGGRSAPAALASPTAAGTPRSMAAPLIGLRRPRGRGPDGAWRRALACLLAFTLIVALVAPAPTSPRVGPDHENRLGTLSLFDPDATVSAADDRSDRGRHGSARCNGCCSCHAAIRPDGGFAVPARVARALEFPISGVGFRSQKAAPPHDPPRA</sequence>
<reference evidence="3" key="1">
    <citation type="journal article" date="2019" name="Int. J. Syst. Evol. Microbiol.">
        <title>The Global Catalogue of Microorganisms (GCM) 10K type strain sequencing project: providing services to taxonomists for standard genome sequencing and annotation.</title>
        <authorList>
            <consortium name="The Broad Institute Genomics Platform"/>
            <consortium name="The Broad Institute Genome Sequencing Center for Infectious Disease"/>
            <person name="Wu L."/>
            <person name="Ma J."/>
        </authorList>
    </citation>
    <scope>NUCLEOTIDE SEQUENCE [LARGE SCALE GENOMIC DNA]</scope>
    <source>
        <strain evidence="3">CCUG 48316</strain>
    </source>
</reference>
<evidence type="ECO:0000256" key="1">
    <source>
        <dbReference type="SAM" id="MobiDB-lite"/>
    </source>
</evidence>
<dbReference type="Proteomes" id="UP001596292">
    <property type="component" value="Unassembled WGS sequence"/>
</dbReference>
<gene>
    <name evidence="2" type="ORF">ACFQE0_20350</name>
</gene>
<protein>
    <recommendedName>
        <fullName evidence="4">DUF2946 domain-containing protein</fullName>
    </recommendedName>
</protein>
<evidence type="ECO:0008006" key="4">
    <source>
        <dbReference type="Google" id="ProtNLM"/>
    </source>
</evidence>
<dbReference type="RefSeq" id="WP_378972881.1">
    <property type="nucleotide sequence ID" value="NZ_JBHSWN010000001.1"/>
</dbReference>
<name>A0ABW2BNG3_9HYPH</name>
<evidence type="ECO:0000313" key="2">
    <source>
        <dbReference type="EMBL" id="MFC6791735.1"/>
    </source>
</evidence>